<dbReference type="InterPro" id="IPR013686">
    <property type="entry name" value="Polypept-transport_assoc_ShlB"/>
</dbReference>
<evidence type="ECO:0000256" key="2">
    <source>
        <dbReference type="ARBA" id="ARBA00022692"/>
    </source>
</evidence>
<accession>A0A9D9GYX9</accession>
<dbReference type="InterPro" id="IPR005565">
    <property type="entry name" value="Hemolysn_activator_HlyB_C"/>
</dbReference>
<feature type="domain" description="Haemolysin activator HlyB C-terminal" evidence="4">
    <location>
        <begin position="196"/>
        <end position="461"/>
    </location>
</feature>
<dbReference type="GO" id="GO:0046819">
    <property type="term" value="P:protein secretion by the type V secretion system"/>
    <property type="evidence" value="ECO:0007669"/>
    <property type="project" value="TreeGrafter"/>
</dbReference>
<reference evidence="6" key="1">
    <citation type="submission" date="2020-10" db="EMBL/GenBank/DDBJ databases">
        <authorList>
            <person name="Gilroy R."/>
        </authorList>
    </citation>
    <scope>NUCLEOTIDE SEQUENCE</scope>
    <source>
        <strain evidence="6">10192</strain>
    </source>
</reference>
<dbReference type="PANTHER" id="PTHR34597:SF1">
    <property type="entry name" value="HEME_HEMOPEXIN TRANSPORTER PROTEIN HUXB"/>
    <property type="match status" value="1"/>
</dbReference>
<evidence type="ECO:0000313" key="7">
    <source>
        <dbReference type="Proteomes" id="UP000823632"/>
    </source>
</evidence>
<comment type="caution">
    <text evidence="6">The sequence shown here is derived from an EMBL/GenBank/DDBJ whole genome shotgun (WGS) entry which is preliminary data.</text>
</comment>
<evidence type="ECO:0000259" key="4">
    <source>
        <dbReference type="Pfam" id="PF03865"/>
    </source>
</evidence>
<keyword evidence="1" id="KW-1134">Transmembrane beta strand</keyword>
<keyword evidence="3" id="KW-0998">Cell outer membrane</keyword>
<name>A0A9D9GYX9_9BACT</name>
<proteinExistence type="predicted"/>
<protein>
    <submittedName>
        <fullName evidence="6">ShlB/FhaC/HecB family hemolysin secretion/activation protein</fullName>
    </submittedName>
</protein>
<dbReference type="Proteomes" id="UP000823632">
    <property type="component" value="Unassembled WGS sequence"/>
</dbReference>
<feature type="non-terminal residue" evidence="6">
    <location>
        <position position="1"/>
    </location>
</feature>
<feature type="domain" description="Polypeptide-transport-associated ShlB-type" evidence="5">
    <location>
        <begin position="61"/>
        <end position="133"/>
    </location>
</feature>
<dbReference type="Pfam" id="PF08479">
    <property type="entry name" value="POTRA_2"/>
    <property type="match status" value="1"/>
</dbReference>
<gene>
    <name evidence="6" type="ORF">IAC76_02425</name>
</gene>
<dbReference type="Gene3D" id="2.40.160.50">
    <property type="entry name" value="membrane protein fhac: a member of the omp85/tpsb transporter family"/>
    <property type="match status" value="1"/>
</dbReference>
<organism evidence="6 7">
    <name type="scientific">Candidatus Scatousia excrementipullorum</name>
    <dbReference type="NCBI Taxonomy" id="2840936"/>
    <lineage>
        <taxon>Bacteria</taxon>
        <taxon>Candidatus Scatousia</taxon>
    </lineage>
</organism>
<evidence type="ECO:0000313" key="6">
    <source>
        <dbReference type="EMBL" id="MBO8430221.1"/>
    </source>
</evidence>
<evidence type="ECO:0000256" key="3">
    <source>
        <dbReference type="ARBA" id="ARBA00023237"/>
    </source>
</evidence>
<evidence type="ECO:0000259" key="5">
    <source>
        <dbReference type="Pfam" id="PF08479"/>
    </source>
</evidence>
<dbReference type="EMBL" id="JADIND010000052">
    <property type="protein sequence ID" value="MBO8430221.1"/>
    <property type="molecule type" value="Genomic_DNA"/>
</dbReference>
<reference evidence="6" key="2">
    <citation type="journal article" date="2021" name="PeerJ">
        <title>Extensive microbial diversity within the chicken gut microbiome revealed by metagenomics and culture.</title>
        <authorList>
            <person name="Gilroy R."/>
            <person name="Ravi A."/>
            <person name="Getino M."/>
            <person name="Pursley I."/>
            <person name="Horton D.L."/>
            <person name="Alikhan N.F."/>
            <person name="Baker D."/>
            <person name="Gharbi K."/>
            <person name="Hall N."/>
            <person name="Watson M."/>
            <person name="Adriaenssens E.M."/>
            <person name="Foster-Nyarko E."/>
            <person name="Jarju S."/>
            <person name="Secka A."/>
            <person name="Antonio M."/>
            <person name="Oren A."/>
            <person name="Chaudhuri R.R."/>
            <person name="La Ragione R."/>
            <person name="Hildebrand F."/>
            <person name="Pallen M.J."/>
        </authorList>
    </citation>
    <scope>NUCLEOTIDE SEQUENCE</scope>
    <source>
        <strain evidence="6">10192</strain>
    </source>
</reference>
<keyword evidence="2" id="KW-0812">Transmembrane</keyword>
<evidence type="ECO:0000256" key="1">
    <source>
        <dbReference type="ARBA" id="ARBA00022452"/>
    </source>
</evidence>
<dbReference type="PANTHER" id="PTHR34597">
    <property type="entry name" value="SLR1661 PROTEIN"/>
    <property type="match status" value="1"/>
</dbReference>
<dbReference type="AlphaFoldDB" id="A0A9D9GYX9"/>
<sequence>LDTLEQQRYRQDYNNEYQQYERRRESLNNPSRESQIIQNYNPNASFMQGQVQDIDTKGVYVNSIEVAPSEILSKEEIDKIVRPLIGRNVFIGDITDVVNQINNLYATKGFVTARAFLPEQTVSNGHIYIDLIESKVGNITVKENKYTRSKYITDRLPQKKGDLFDIVELEKDILDFNRYNEGVNLTANLKAGEVEGTTDIEVTAHENFPFHLVGVFDNAGRYTTGSLRGGAMIFADSLFHNRDRLSIGTYFSGGSVSPFADYNIPINKKDGRIGFMFASSLAKIRYGALEDLNLKSKSYQYSLYYTQPLVRKPGFELKSYLAANYKRARTTMGPISGLFDDELEMGLDEVTSLDLALNMRKDTKYGIWYLNQGIGYAIPILDSDSDYFKISGGVVRLHDFSHGFIGQLRGNYQVIPNNKHIPYIDQFQAGGMATVRGYSEGLMIGKNGYYLSAELMFPLLPREITSPRSGEKIPFIGKYIKGAVFADHGGVFPSVDEDYYGAAGSSGASYFMTSIGMGLRVQLPGDLSARLYWGYPLINHWWETDHKYGRFHFELTMEPNFDALLRGRHKEVKAQPAPPPPSEPINNYDDIRHYDYFEDGGGGAL</sequence>
<dbReference type="Gene3D" id="3.10.20.310">
    <property type="entry name" value="membrane protein fhac"/>
    <property type="match status" value="1"/>
</dbReference>
<keyword evidence="1" id="KW-0472">Membrane</keyword>
<dbReference type="Pfam" id="PF03865">
    <property type="entry name" value="ShlB"/>
    <property type="match status" value="1"/>
</dbReference>
<dbReference type="GO" id="GO:0008320">
    <property type="term" value="F:protein transmembrane transporter activity"/>
    <property type="evidence" value="ECO:0007669"/>
    <property type="project" value="TreeGrafter"/>
</dbReference>
<dbReference type="InterPro" id="IPR051544">
    <property type="entry name" value="TPS_OM_transporter"/>
</dbReference>
<dbReference type="GO" id="GO:0098046">
    <property type="term" value="C:type V protein secretion system complex"/>
    <property type="evidence" value="ECO:0007669"/>
    <property type="project" value="TreeGrafter"/>
</dbReference>